<keyword evidence="4" id="KW-1185">Reference proteome</keyword>
<evidence type="ECO:0008006" key="5">
    <source>
        <dbReference type="Google" id="ProtNLM"/>
    </source>
</evidence>
<evidence type="ECO:0000256" key="2">
    <source>
        <dbReference type="SAM" id="Phobius"/>
    </source>
</evidence>
<reference evidence="3 4" key="1">
    <citation type="journal article" date="2020" name="Syst. Appl. Microbiol.">
        <title>Alienimonas chondri sp. nov., a novel planctomycete isolated from the biofilm of the red alga Chondrus crispus.</title>
        <authorList>
            <person name="Vitorino I."/>
            <person name="Albuquerque L."/>
            <person name="Wiegand S."/>
            <person name="Kallscheuer N."/>
            <person name="da Costa M.S."/>
            <person name="Lobo-da-Cunha A."/>
            <person name="Jogler C."/>
            <person name="Lage O.M."/>
        </authorList>
    </citation>
    <scope>NUCLEOTIDE SEQUENCE [LARGE SCALE GENOMIC DNA]</scope>
    <source>
        <strain evidence="3 4">LzC2</strain>
    </source>
</reference>
<dbReference type="EMBL" id="WTPX01000019">
    <property type="protein sequence ID" value="NNJ24874.1"/>
    <property type="molecule type" value="Genomic_DNA"/>
</dbReference>
<accession>A0ABX1VAV7</accession>
<evidence type="ECO:0000256" key="1">
    <source>
        <dbReference type="SAM" id="MobiDB-lite"/>
    </source>
</evidence>
<evidence type="ECO:0000313" key="4">
    <source>
        <dbReference type="Proteomes" id="UP000609651"/>
    </source>
</evidence>
<dbReference type="RefSeq" id="WP_171184286.1">
    <property type="nucleotide sequence ID" value="NZ_WTPX01000019.1"/>
</dbReference>
<comment type="caution">
    <text evidence="3">The sequence shown here is derived from an EMBL/GenBank/DDBJ whole genome shotgun (WGS) entry which is preliminary data.</text>
</comment>
<dbReference type="InterPro" id="IPR011990">
    <property type="entry name" value="TPR-like_helical_dom_sf"/>
</dbReference>
<proteinExistence type="predicted"/>
<organism evidence="3 4">
    <name type="scientific">Alienimonas chondri</name>
    <dbReference type="NCBI Taxonomy" id="2681879"/>
    <lineage>
        <taxon>Bacteria</taxon>
        <taxon>Pseudomonadati</taxon>
        <taxon>Planctomycetota</taxon>
        <taxon>Planctomycetia</taxon>
        <taxon>Planctomycetales</taxon>
        <taxon>Planctomycetaceae</taxon>
        <taxon>Alienimonas</taxon>
    </lineage>
</organism>
<protein>
    <recommendedName>
        <fullName evidence="5">Tetratricopeptide repeat protein</fullName>
    </recommendedName>
</protein>
<evidence type="ECO:0000313" key="3">
    <source>
        <dbReference type="EMBL" id="NNJ24874.1"/>
    </source>
</evidence>
<feature type="region of interest" description="Disordered" evidence="1">
    <location>
        <begin position="1"/>
        <end position="34"/>
    </location>
</feature>
<feature type="compositionally biased region" description="Pro residues" evidence="1">
    <location>
        <begin position="25"/>
        <end position="34"/>
    </location>
</feature>
<sequence>MPDSPSPAPADRRDHAVTQAVDPDAPAPGPPKPGGIPGKYIVIGVAIGSLLITAGFTAVKFMRGDPNVLNRSALGYSDGLGALERIAMFREGIAKETAAGNDEEAVALQKREQAEWKIAEQSFAESISTGIVRTAAVGWLAEVKRRNGELSEAERLFDQALGDRPPPQSINAEALMDESAEPDPADYGGRALVRFKQGNRRQAAVDAQRALKLFDAGVETRARDVWTVFAPDRAELERIAAAGSQP</sequence>
<dbReference type="Proteomes" id="UP000609651">
    <property type="component" value="Unassembled WGS sequence"/>
</dbReference>
<dbReference type="Gene3D" id="1.25.40.10">
    <property type="entry name" value="Tetratricopeptide repeat domain"/>
    <property type="match status" value="1"/>
</dbReference>
<keyword evidence="2" id="KW-0812">Transmembrane</keyword>
<dbReference type="SUPFAM" id="SSF48452">
    <property type="entry name" value="TPR-like"/>
    <property type="match status" value="1"/>
</dbReference>
<keyword evidence="2" id="KW-0472">Membrane</keyword>
<name>A0ABX1VAV7_9PLAN</name>
<keyword evidence="2" id="KW-1133">Transmembrane helix</keyword>
<gene>
    <name evidence="3" type="ORF">LzC2_09350</name>
</gene>
<feature type="transmembrane region" description="Helical" evidence="2">
    <location>
        <begin position="40"/>
        <end position="62"/>
    </location>
</feature>